<dbReference type="RefSeq" id="WP_119531498.1">
    <property type="nucleotide sequence ID" value="NZ_JBHSSP010000003.1"/>
</dbReference>
<evidence type="ECO:0000313" key="7">
    <source>
        <dbReference type="Proteomes" id="UP000265916"/>
    </source>
</evidence>
<name>A0A3A1YJG7_9GAMM</name>
<keyword evidence="3 5" id="KW-1133">Transmembrane helix</keyword>
<dbReference type="InterPro" id="IPR038770">
    <property type="entry name" value="Na+/solute_symporter_sf"/>
</dbReference>
<dbReference type="PANTHER" id="PTHR10361">
    <property type="entry name" value="SODIUM-BILE ACID COTRANSPORTER"/>
    <property type="match status" value="1"/>
</dbReference>
<feature type="transmembrane region" description="Helical" evidence="5">
    <location>
        <begin position="195"/>
        <end position="213"/>
    </location>
</feature>
<dbReference type="Pfam" id="PF01758">
    <property type="entry name" value="SBF"/>
    <property type="match status" value="1"/>
</dbReference>
<dbReference type="PANTHER" id="PTHR10361:SF28">
    <property type="entry name" value="P3 PROTEIN-RELATED"/>
    <property type="match status" value="1"/>
</dbReference>
<feature type="transmembrane region" description="Helical" evidence="5">
    <location>
        <begin position="219"/>
        <end position="242"/>
    </location>
</feature>
<evidence type="ECO:0000313" key="6">
    <source>
        <dbReference type="EMBL" id="RIY37805.1"/>
    </source>
</evidence>
<keyword evidence="4 5" id="KW-0472">Membrane</keyword>
<keyword evidence="2 5" id="KW-0812">Transmembrane</keyword>
<reference evidence="6 7" key="1">
    <citation type="submission" date="2017-08" db="EMBL/GenBank/DDBJ databases">
        <title>Reclassification of Bisgaard taxon 37 and 44.</title>
        <authorList>
            <person name="Christensen H."/>
        </authorList>
    </citation>
    <scope>NUCLEOTIDE SEQUENCE [LARGE SCALE GENOMIC DNA]</scope>
    <source>
        <strain evidence="6 7">111</strain>
    </source>
</reference>
<evidence type="ECO:0000256" key="4">
    <source>
        <dbReference type="ARBA" id="ARBA00023136"/>
    </source>
</evidence>
<feature type="transmembrane region" description="Helical" evidence="5">
    <location>
        <begin position="125"/>
        <end position="150"/>
    </location>
</feature>
<accession>A0A3A1YJG7</accession>
<evidence type="ECO:0000256" key="2">
    <source>
        <dbReference type="ARBA" id="ARBA00022692"/>
    </source>
</evidence>
<feature type="transmembrane region" description="Helical" evidence="5">
    <location>
        <begin position="98"/>
        <end position="118"/>
    </location>
</feature>
<keyword evidence="7" id="KW-1185">Reference proteome</keyword>
<proteinExistence type="predicted"/>
<organism evidence="6 7">
    <name type="scientific">Psittacicella hinzii</name>
    <dbReference type="NCBI Taxonomy" id="2028575"/>
    <lineage>
        <taxon>Bacteria</taxon>
        <taxon>Pseudomonadati</taxon>
        <taxon>Pseudomonadota</taxon>
        <taxon>Gammaproteobacteria</taxon>
        <taxon>Pasteurellales</taxon>
        <taxon>Psittacicellaceae</taxon>
        <taxon>Psittacicella</taxon>
    </lineage>
</organism>
<dbReference type="GO" id="GO:0016020">
    <property type="term" value="C:membrane"/>
    <property type="evidence" value="ECO:0007669"/>
    <property type="project" value="UniProtKB-SubCell"/>
</dbReference>
<evidence type="ECO:0000256" key="1">
    <source>
        <dbReference type="ARBA" id="ARBA00004141"/>
    </source>
</evidence>
<comment type="subcellular location">
    <subcellularLocation>
        <location evidence="1">Membrane</location>
        <topology evidence="1">Multi-pass membrane protein</topology>
    </subcellularLocation>
</comment>
<dbReference type="OrthoDB" id="9806785at2"/>
<feature type="transmembrane region" description="Helical" evidence="5">
    <location>
        <begin position="162"/>
        <end position="183"/>
    </location>
</feature>
<feature type="transmembrane region" description="Helical" evidence="5">
    <location>
        <begin position="15"/>
        <end position="33"/>
    </location>
</feature>
<comment type="caution">
    <text evidence="6">The sequence shown here is derived from an EMBL/GenBank/DDBJ whole genome shotgun (WGS) entry which is preliminary data.</text>
</comment>
<feature type="transmembrane region" description="Helical" evidence="5">
    <location>
        <begin position="39"/>
        <end position="57"/>
    </location>
</feature>
<feature type="transmembrane region" description="Helical" evidence="5">
    <location>
        <begin position="69"/>
        <end position="92"/>
    </location>
</feature>
<evidence type="ECO:0000256" key="5">
    <source>
        <dbReference type="SAM" id="Phobius"/>
    </source>
</evidence>
<dbReference type="Proteomes" id="UP000265916">
    <property type="component" value="Unassembled WGS sequence"/>
</dbReference>
<sequence length="334" mass="35659">MNTLARFNAFITKTFALWIILGSVVAYYFPTYFTGSIPYVPYLLGVIMFGMGCTLSFKDFKIIFTQPKAVIVGIVAQFLIMPLAAYAIALAFNLPKELAAGLILLGACPGGTASNVVTYLARGNVALSVCMTSACTLLAPVLTPLSFYLLASQWLDIPAWPMFLSVVKIVLAPIVLGLILKLFFRKQVAMTTQALPLVSIVCILTILTAIIGANGQKLVSSGFLVFGIVFLHNAVGYFLGYLGAKICRLSFHDSKAIAIEVGMQNSALGVTLANTYLGPAAAIPSVFAAIWHNVSGPILASVFAQFKDSVAEKEAAEVRAAITGEEQVKVVDNQ</sequence>
<dbReference type="Gene3D" id="1.20.1530.20">
    <property type="match status" value="1"/>
</dbReference>
<dbReference type="AlphaFoldDB" id="A0A3A1YJG7"/>
<evidence type="ECO:0000256" key="3">
    <source>
        <dbReference type="ARBA" id="ARBA00022989"/>
    </source>
</evidence>
<dbReference type="InterPro" id="IPR002657">
    <property type="entry name" value="BilAc:Na_symport/Acr3"/>
</dbReference>
<gene>
    <name evidence="6" type="ORF">CKF58_04745</name>
</gene>
<dbReference type="InterPro" id="IPR004710">
    <property type="entry name" value="Bilac:Na_transpt"/>
</dbReference>
<protein>
    <submittedName>
        <fullName evidence="6">Sodium transporter</fullName>
    </submittedName>
</protein>
<dbReference type="EMBL" id="NRJG01000082">
    <property type="protein sequence ID" value="RIY37805.1"/>
    <property type="molecule type" value="Genomic_DNA"/>
</dbReference>